<dbReference type="AlphaFoldDB" id="A0A7Z2NXD6"/>
<name>A0A7Z2NXD6_9SPHN</name>
<evidence type="ECO:0000313" key="1">
    <source>
        <dbReference type="EMBL" id="QHL91277.1"/>
    </source>
</evidence>
<reference evidence="1 2" key="1">
    <citation type="submission" date="2020-01" db="EMBL/GenBank/DDBJ databases">
        <title>Sphingomonas sp. C33 whole genome sequece.</title>
        <authorList>
            <person name="Park C."/>
        </authorList>
    </citation>
    <scope>NUCLEOTIDE SEQUENCE [LARGE SCALE GENOMIC DNA]</scope>
    <source>
        <strain evidence="1 2">C33</strain>
    </source>
</reference>
<dbReference type="RefSeq" id="WP_160593207.1">
    <property type="nucleotide sequence ID" value="NZ_CP047895.1"/>
</dbReference>
<protein>
    <submittedName>
        <fullName evidence="1">Uncharacterized protein</fullName>
    </submittedName>
</protein>
<dbReference type="InterPro" id="IPR045990">
    <property type="entry name" value="DUF5946"/>
</dbReference>
<accession>A0A7Z2NXD6</accession>
<keyword evidence="2" id="KW-1185">Reference proteome</keyword>
<dbReference type="Pfam" id="PF19371">
    <property type="entry name" value="DUF5946"/>
    <property type="match status" value="1"/>
</dbReference>
<evidence type="ECO:0000313" key="2">
    <source>
        <dbReference type="Proteomes" id="UP000464468"/>
    </source>
</evidence>
<dbReference type="EMBL" id="CP047895">
    <property type="protein sequence ID" value="QHL91277.1"/>
    <property type="molecule type" value="Genomic_DNA"/>
</dbReference>
<dbReference type="Proteomes" id="UP000464468">
    <property type="component" value="Chromosome"/>
</dbReference>
<organism evidence="1 2">
    <name type="scientific">Sphingomonas changnyeongensis</name>
    <dbReference type="NCBI Taxonomy" id="2698679"/>
    <lineage>
        <taxon>Bacteria</taxon>
        <taxon>Pseudomonadati</taxon>
        <taxon>Pseudomonadota</taxon>
        <taxon>Alphaproteobacteria</taxon>
        <taxon>Sphingomonadales</taxon>
        <taxon>Sphingomonadaceae</taxon>
        <taxon>Sphingomonas</taxon>
    </lineage>
</organism>
<gene>
    <name evidence="1" type="ORF">GVO57_11225</name>
</gene>
<dbReference type="KEGG" id="schy:GVO57_11225"/>
<sequence>MFEAMSGPTHEYMQSSPGCWHGYGTLLAREYQDRALFGAVHRLTVDAYALQHPGDPTDRRARQSIWVHYAALHLALDARTDHARIAPIMQKLVKASLPPLPPRPVQFDVTLADVLARGKSDHVPAVTAWANSAFRAWAALAEQTATLLRAVQDRSDDLRFADARPIR</sequence>
<proteinExistence type="predicted"/>